<keyword evidence="5" id="KW-1035">Host cytoplasm</keyword>
<dbReference type="InterPro" id="IPR033907">
    <property type="entry name" value="Endolysin_autolysin"/>
</dbReference>
<dbReference type="InterPro" id="IPR023347">
    <property type="entry name" value="Lysozyme_dom_sf"/>
</dbReference>
<dbReference type="GO" id="GO:0009253">
    <property type="term" value="P:peptidoglycan catabolic process"/>
    <property type="evidence" value="ECO:0007669"/>
    <property type="project" value="InterPro"/>
</dbReference>
<dbReference type="EMBL" id="LAZR01021450">
    <property type="protein sequence ID" value="KKL85285.1"/>
    <property type="molecule type" value="Genomic_DNA"/>
</dbReference>
<evidence type="ECO:0000256" key="6">
    <source>
        <dbReference type="ARBA" id="ARBA00023295"/>
    </source>
</evidence>
<dbReference type="SUPFAM" id="SSF53955">
    <property type="entry name" value="Lysozyme-like"/>
    <property type="match status" value="1"/>
</dbReference>
<dbReference type="GO" id="GO:0042742">
    <property type="term" value="P:defense response to bacterium"/>
    <property type="evidence" value="ECO:0007669"/>
    <property type="project" value="UniProtKB-KW"/>
</dbReference>
<evidence type="ECO:0000256" key="4">
    <source>
        <dbReference type="ARBA" id="ARBA00022801"/>
    </source>
</evidence>
<dbReference type="InterPro" id="IPR002196">
    <property type="entry name" value="Glyco_hydro_24"/>
</dbReference>
<organism evidence="7">
    <name type="scientific">marine sediment metagenome</name>
    <dbReference type="NCBI Taxonomy" id="412755"/>
    <lineage>
        <taxon>unclassified sequences</taxon>
        <taxon>metagenomes</taxon>
        <taxon>ecological metagenomes</taxon>
    </lineage>
</organism>
<evidence type="ECO:0000256" key="1">
    <source>
        <dbReference type="ARBA" id="ARBA00000632"/>
    </source>
</evidence>
<dbReference type="GO" id="GO:0016998">
    <property type="term" value="P:cell wall macromolecule catabolic process"/>
    <property type="evidence" value="ECO:0007669"/>
    <property type="project" value="InterPro"/>
</dbReference>
<gene>
    <name evidence="7" type="ORF">LCGC14_1956290</name>
</gene>
<name>A0A0F9HUD0_9ZZZZ</name>
<sequence length="153" mass="17485">MITSDAGIKLIKRFESLRVDPYYDIAGYPTIGYGHLLSRKKWAGLSQWGPITKEEALMRLKRDVARSERAVVRLIEVPLSQGQFDALVSFTFNLGTGALRTSTLRRVLNRGEYHEVPKQLRRWVFAGGRKLRGLVRRREAEVVLGQTCSWVEP</sequence>
<evidence type="ECO:0000256" key="2">
    <source>
        <dbReference type="ARBA" id="ARBA00022529"/>
    </source>
</evidence>
<protein>
    <recommendedName>
        <fullName evidence="8">Lysozyme</fullName>
    </recommendedName>
</protein>
<comment type="caution">
    <text evidence="7">The sequence shown here is derived from an EMBL/GenBank/DDBJ whole genome shotgun (WGS) entry which is preliminary data.</text>
</comment>
<evidence type="ECO:0000313" key="7">
    <source>
        <dbReference type="EMBL" id="KKL85285.1"/>
    </source>
</evidence>
<reference evidence="7" key="1">
    <citation type="journal article" date="2015" name="Nature">
        <title>Complex archaea that bridge the gap between prokaryotes and eukaryotes.</title>
        <authorList>
            <person name="Spang A."/>
            <person name="Saw J.H."/>
            <person name="Jorgensen S.L."/>
            <person name="Zaremba-Niedzwiedzka K."/>
            <person name="Martijn J."/>
            <person name="Lind A.E."/>
            <person name="van Eijk R."/>
            <person name="Schleper C."/>
            <person name="Guy L."/>
            <person name="Ettema T.J."/>
        </authorList>
    </citation>
    <scope>NUCLEOTIDE SEQUENCE</scope>
</reference>
<dbReference type="PANTHER" id="PTHR38107">
    <property type="match status" value="1"/>
</dbReference>
<keyword evidence="4" id="KW-0378">Hydrolase</keyword>
<dbReference type="AlphaFoldDB" id="A0A0F9HUD0"/>
<dbReference type="Gene3D" id="1.10.530.40">
    <property type="match status" value="1"/>
</dbReference>
<dbReference type="InterPro" id="IPR023346">
    <property type="entry name" value="Lysozyme-like_dom_sf"/>
</dbReference>
<evidence type="ECO:0000256" key="5">
    <source>
        <dbReference type="ARBA" id="ARBA00023200"/>
    </source>
</evidence>
<evidence type="ECO:0000256" key="3">
    <source>
        <dbReference type="ARBA" id="ARBA00022638"/>
    </source>
</evidence>
<proteinExistence type="inferred from homology"/>
<dbReference type="CDD" id="cd00737">
    <property type="entry name" value="lyz_endolysin_autolysin"/>
    <property type="match status" value="1"/>
</dbReference>
<keyword evidence="2" id="KW-0929">Antimicrobial</keyword>
<comment type="catalytic activity">
    <reaction evidence="1">
        <text>Hydrolysis of (1-&gt;4)-beta-linkages between N-acetylmuramic acid and N-acetyl-D-glucosamine residues in a peptidoglycan and between N-acetyl-D-glucosamine residues in chitodextrins.</text>
        <dbReference type="EC" id="3.2.1.17"/>
    </reaction>
</comment>
<dbReference type="GO" id="GO:0003796">
    <property type="term" value="F:lysozyme activity"/>
    <property type="evidence" value="ECO:0007669"/>
    <property type="project" value="UniProtKB-EC"/>
</dbReference>
<accession>A0A0F9HUD0</accession>
<dbReference type="HAMAP" id="MF_04110">
    <property type="entry name" value="ENDOLYSIN_T4"/>
    <property type="match status" value="1"/>
</dbReference>
<dbReference type="Pfam" id="PF00959">
    <property type="entry name" value="Phage_lysozyme"/>
    <property type="match status" value="1"/>
</dbReference>
<keyword evidence="3" id="KW-0081">Bacteriolytic enzyme</keyword>
<dbReference type="GO" id="GO:0031640">
    <property type="term" value="P:killing of cells of another organism"/>
    <property type="evidence" value="ECO:0007669"/>
    <property type="project" value="UniProtKB-KW"/>
</dbReference>
<dbReference type="InterPro" id="IPR051018">
    <property type="entry name" value="Bacteriophage_GH24"/>
</dbReference>
<keyword evidence="6" id="KW-0326">Glycosidase</keyword>
<dbReference type="InterPro" id="IPR034690">
    <property type="entry name" value="Endolysin_T4_type"/>
</dbReference>
<evidence type="ECO:0008006" key="8">
    <source>
        <dbReference type="Google" id="ProtNLM"/>
    </source>
</evidence>
<dbReference type="PANTHER" id="PTHR38107:SF3">
    <property type="entry name" value="LYSOZYME RRRD-RELATED"/>
    <property type="match status" value="1"/>
</dbReference>